<dbReference type="Gene3D" id="1.20.1250.20">
    <property type="entry name" value="MFS general substrate transporter like domains"/>
    <property type="match status" value="1"/>
</dbReference>
<dbReference type="PROSITE" id="PS50850">
    <property type="entry name" value="MFS"/>
    <property type="match status" value="1"/>
</dbReference>
<dbReference type="GO" id="GO:0022857">
    <property type="term" value="F:transmembrane transporter activity"/>
    <property type="evidence" value="ECO:0007669"/>
    <property type="project" value="InterPro"/>
</dbReference>
<dbReference type="KEGG" id="hsr:HSBAA_PA_3090"/>
<evidence type="ECO:0000256" key="3">
    <source>
        <dbReference type="ARBA" id="ARBA00023136"/>
    </source>
</evidence>
<name>A0A455UHH7_9GAMM</name>
<dbReference type="InterPro" id="IPR020846">
    <property type="entry name" value="MFS_dom"/>
</dbReference>
<evidence type="ECO:0000313" key="6">
    <source>
        <dbReference type="EMBL" id="BBI65706.1"/>
    </source>
</evidence>
<organism evidence="6 7">
    <name type="scientific">Vreelandella sulfidaeris</name>
    <dbReference type="NCBI Taxonomy" id="115553"/>
    <lineage>
        <taxon>Bacteria</taxon>
        <taxon>Pseudomonadati</taxon>
        <taxon>Pseudomonadota</taxon>
        <taxon>Gammaproteobacteria</taxon>
        <taxon>Oceanospirillales</taxon>
        <taxon>Halomonadaceae</taxon>
        <taxon>Vreelandella</taxon>
    </lineage>
</organism>
<evidence type="ECO:0000256" key="4">
    <source>
        <dbReference type="SAM" id="Phobius"/>
    </source>
</evidence>
<dbReference type="SUPFAM" id="SSF103473">
    <property type="entry name" value="MFS general substrate transporter"/>
    <property type="match status" value="1"/>
</dbReference>
<dbReference type="Proteomes" id="UP000320231">
    <property type="component" value="Plasmid pBAA-803-A"/>
</dbReference>
<evidence type="ECO:0000256" key="1">
    <source>
        <dbReference type="ARBA" id="ARBA00022692"/>
    </source>
</evidence>
<feature type="domain" description="Major facilitator superfamily (MFS) profile" evidence="5">
    <location>
        <begin position="1"/>
        <end position="77"/>
    </location>
</feature>
<keyword evidence="3 4" id="KW-0472">Membrane</keyword>
<sequence>MSGGFPLRIALGKAYRLRKIGILTAIYPAVWSIGKLFTGAWSDRWGVRAHRLPAVVIVVFAVSVGFSGFATGAFLLG</sequence>
<keyword evidence="6" id="KW-0614">Plasmid</keyword>
<dbReference type="EMBL" id="AP019515">
    <property type="protein sequence ID" value="BBI65706.1"/>
    <property type="molecule type" value="Genomic_DNA"/>
</dbReference>
<protein>
    <recommendedName>
        <fullName evidence="5">Major facilitator superfamily (MFS) profile domain-containing protein</fullName>
    </recommendedName>
</protein>
<feature type="transmembrane region" description="Helical" evidence="4">
    <location>
        <begin position="54"/>
        <end position="76"/>
    </location>
</feature>
<geneLocation type="plasmid" evidence="7">
    <name>pbaa-803-a dna</name>
</geneLocation>
<keyword evidence="1 4" id="KW-0812">Transmembrane</keyword>
<evidence type="ECO:0000256" key="2">
    <source>
        <dbReference type="ARBA" id="ARBA00022989"/>
    </source>
</evidence>
<proteinExistence type="predicted"/>
<evidence type="ECO:0000313" key="7">
    <source>
        <dbReference type="Proteomes" id="UP000320231"/>
    </source>
</evidence>
<keyword evidence="2 4" id="KW-1133">Transmembrane helix</keyword>
<evidence type="ECO:0000259" key="5">
    <source>
        <dbReference type="PROSITE" id="PS50850"/>
    </source>
</evidence>
<accession>A0A455UHH7</accession>
<gene>
    <name evidence="6" type="ORF">HSBAA_PA_3090</name>
</gene>
<dbReference type="AlphaFoldDB" id="A0A455UHH7"/>
<feature type="transmembrane region" description="Helical" evidence="4">
    <location>
        <begin position="20"/>
        <end position="42"/>
    </location>
</feature>
<dbReference type="InterPro" id="IPR036259">
    <property type="entry name" value="MFS_trans_sf"/>
</dbReference>
<reference evidence="6 7" key="1">
    <citation type="journal article" date="2019" name="Microbiol. Resour. Announc.">
        <title>Complete Genome Sequence of Halomonas sulfidaeris Strain Esulfide1 Isolated from a Metal Sulfide Rock at a Depth of 2,200 Meters, Obtained Using Nanopore Sequencing.</title>
        <authorList>
            <person name="Saito M."/>
            <person name="Nishigata A."/>
            <person name="Galipon J."/>
            <person name="Arakawa K."/>
        </authorList>
    </citation>
    <scope>NUCLEOTIDE SEQUENCE [LARGE SCALE GENOMIC DNA]</scope>
    <source>
        <strain evidence="6 7">ATCC BAA-803</strain>
        <plasmid evidence="7">pbaa-803-a dna</plasmid>
    </source>
</reference>